<organism evidence="2 3">
    <name type="scientific">Chitinophaga polysaccharea</name>
    <dbReference type="NCBI Taxonomy" id="1293035"/>
    <lineage>
        <taxon>Bacteria</taxon>
        <taxon>Pseudomonadati</taxon>
        <taxon>Bacteroidota</taxon>
        <taxon>Chitinophagia</taxon>
        <taxon>Chitinophagales</taxon>
        <taxon>Chitinophagaceae</taxon>
        <taxon>Chitinophaga</taxon>
    </lineage>
</organism>
<dbReference type="InterPro" id="IPR025348">
    <property type="entry name" value="DUF4252"/>
</dbReference>
<dbReference type="OrthoDB" id="656399at2"/>
<dbReference type="Proteomes" id="UP000320811">
    <property type="component" value="Unassembled WGS sequence"/>
</dbReference>
<comment type="caution">
    <text evidence="2">The sequence shown here is derived from an EMBL/GenBank/DDBJ whole genome shotgun (WGS) entry which is preliminary data.</text>
</comment>
<sequence length="165" mass="18458">MKAFIIAGCCLLAAVAVKAQDRSLREFRNKYRHCSEVHTISVGGFAMRLAGFCLSFSDDSKDVKGVMRGIQKAKVYTITNVNGNTVNSQDIADLKSNLLRNDHFDELMDVRDKNSRVHILNKGTDDELGKVVMLIQDESDFVIVNLQTTLKMSDINTLIRQFASN</sequence>
<evidence type="ECO:0000256" key="1">
    <source>
        <dbReference type="SAM" id="SignalP"/>
    </source>
</evidence>
<reference evidence="2 3" key="1">
    <citation type="submission" date="2019-06" db="EMBL/GenBank/DDBJ databases">
        <title>Sorghum-associated microbial communities from plants grown in Nebraska, USA.</title>
        <authorList>
            <person name="Schachtman D."/>
        </authorList>
    </citation>
    <scope>NUCLEOTIDE SEQUENCE [LARGE SCALE GENOMIC DNA]</scope>
    <source>
        <strain evidence="2 3">1209</strain>
    </source>
</reference>
<dbReference type="Pfam" id="PF14060">
    <property type="entry name" value="DUF4252"/>
    <property type="match status" value="1"/>
</dbReference>
<name>A0A561PX01_9BACT</name>
<feature type="signal peptide" evidence="1">
    <location>
        <begin position="1"/>
        <end position="19"/>
    </location>
</feature>
<gene>
    <name evidence="2" type="ORF">FHW36_102392</name>
</gene>
<keyword evidence="1" id="KW-0732">Signal</keyword>
<dbReference type="AlphaFoldDB" id="A0A561PX01"/>
<keyword evidence="3" id="KW-1185">Reference proteome</keyword>
<dbReference type="RefSeq" id="WP_145666495.1">
    <property type="nucleotide sequence ID" value="NZ_VIWO01000002.1"/>
</dbReference>
<accession>A0A561PX01</accession>
<protein>
    <submittedName>
        <fullName evidence="2">Uncharacterized protein DUF4252</fullName>
    </submittedName>
</protein>
<evidence type="ECO:0000313" key="3">
    <source>
        <dbReference type="Proteomes" id="UP000320811"/>
    </source>
</evidence>
<dbReference type="EMBL" id="VIWO01000002">
    <property type="protein sequence ID" value="TWF42631.1"/>
    <property type="molecule type" value="Genomic_DNA"/>
</dbReference>
<feature type="chain" id="PRO_5021966606" evidence="1">
    <location>
        <begin position="20"/>
        <end position="165"/>
    </location>
</feature>
<evidence type="ECO:0000313" key="2">
    <source>
        <dbReference type="EMBL" id="TWF42631.1"/>
    </source>
</evidence>
<proteinExistence type="predicted"/>